<organism evidence="3 4">
    <name type="scientific">Kutzneria kofuensis</name>
    <dbReference type="NCBI Taxonomy" id="103725"/>
    <lineage>
        <taxon>Bacteria</taxon>
        <taxon>Bacillati</taxon>
        <taxon>Actinomycetota</taxon>
        <taxon>Actinomycetes</taxon>
        <taxon>Pseudonocardiales</taxon>
        <taxon>Pseudonocardiaceae</taxon>
        <taxon>Kutzneria</taxon>
    </lineage>
</organism>
<evidence type="ECO:0000256" key="1">
    <source>
        <dbReference type="SAM" id="MobiDB-lite"/>
    </source>
</evidence>
<dbReference type="RefSeq" id="WP_184862895.1">
    <property type="nucleotide sequence ID" value="NZ_JACHIR010000001.1"/>
</dbReference>
<evidence type="ECO:0000256" key="2">
    <source>
        <dbReference type="SAM" id="Phobius"/>
    </source>
</evidence>
<gene>
    <name evidence="3" type="ORF">BJ998_003463</name>
</gene>
<dbReference type="Proteomes" id="UP000585638">
    <property type="component" value="Unassembled WGS sequence"/>
</dbReference>
<dbReference type="EMBL" id="JACHIR010000001">
    <property type="protein sequence ID" value="MBB5892267.1"/>
    <property type="molecule type" value="Genomic_DNA"/>
</dbReference>
<dbReference type="AlphaFoldDB" id="A0A7W9NG85"/>
<keyword evidence="2" id="KW-0812">Transmembrane</keyword>
<keyword evidence="2" id="KW-0472">Membrane</keyword>
<accession>A0A7W9NG85</accession>
<proteinExistence type="predicted"/>
<sequence>MDEQAVVGADRFRSLLLRAVVLIGGVLAGTALAWLLSSATASAAEPAPVSTLLSAAGDVVDNSVAHTVHIGQDARLAAQALPAAAPSVPAIEVPVPHLVAPVILVEQRLDDIATAGSEEQVSRTAVNRTFVPVAAVPVAQRAISSPVVSRVEHPADAVAARPQADLGTPVAPLRPDGTPKSEAMPFGALPSGACGHDGPSGNAGMCLGDGVTAVPAAVPALFTQASSRRVPMTARRQPGITPD</sequence>
<comment type="caution">
    <text evidence="3">The sequence shown here is derived from an EMBL/GenBank/DDBJ whole genome shotgun (WGS) entry which is preliminary data.</text>
</comment>
<name>A0A7W9NG85_9PSEU</name>
<keyword evidence="4" id="KW-1185">Reference proteome</keyword>
<keyword evidence="2" id="KW-1133">Transmembrane helix</keyword>
<feature type="region of interest" description="Disordered" evidence="1">
    <location>
        <begin position="158"/>
        <end position="192"/>
    </location>
</feature>
<protein>
    <submittedName>
        <fullName evidence="3">Uncharacterized protein</fullName>
    </submittedName>
</protein>
<reference evidence="3 4" key="1">
    <citation type="submission" date="2020-08" db="EMBL/GenBank/DDBJ databases">
        <title>Sequencing the genomes of 1000 actinobacteria strains.</title>
        <authorList>
            <person name="Klenk H.-P."/>
        </authorList>
    </citation>
    <scope>NUCLEOTIDE SEQUENCE [LARGE SCALE GENOMIC DNA]</scope>
    <source>
        <strain evidence="3 4">DSM 43851</strain>
    </source>
</reference>
<evidence type="ECO:0000313" key="3">
    <source>
        <dbReference type="EMBL" id="MBB5892267.1"/>
    </source>
</evidence>
<evidence type="ECO:0000313" key="4">
    <source>
        <dbReference type="Proteomes" id="UP000585638"/>
    </source>
</evidence>
<feature type="transmembrane region" description="Helical" evidence="2">
    <location>
        <begin position="15"/>
        <end position="36"/>
    </location>
</feature>